<keyword evidence="5 10" id="KW-0812">Transmembrane</keyword>
<gene>
    <name evidence="11" type="ORF">A3Q56_02079</name>
</gene>
<evidence type="ECO:0000256" key="1">
    <source>
        <dbReference type="ARBA" id="ARBA00002838"/>
    </source>
</evidence>
<protein>
    <recommendedName>
        <fullName evidence="4">Translocon-associated protein subunit gamma</fullName>
    </recommendedName>
    <alternativeName>
        <fullName evidence="9">Signal sequence receptor subunit gamma</fullName>
    </alternativeName>
</protein>
<dbReference type="InterPro" id="IPR009779">
    <property type="entry name" value="SSR3"/>
</dbReference>
<evidence type="ECO:0000313" key="12">
    <source>
        <dbReference type="Proteomes" id="UP000078046"/>
    </source>
</evidence>
<dbReference type="EMBL" id="LWCA01000179">
    <property type="protein sequence ID" value="OAF70183.1"/>
    <property type="molecule type" value="Genomic_DNA"/>
</dbReference>
<dbReference type="Proteomes" id="UP000078046">
    <property type="component" value="Unassembled WGS sequence"/>
</dbReference>
<evidence type="ECO:0000256" key="7">
    <source>
        <dbReference type="ARBA" id="ARBA00022989"/>
    </source>
</evidence>
<dbReference type="PANTHER" id="PTHR13399">
    <property type="entry name" value="TRANSLOCON-ASSOCIATED PROTEIN TRAP , GAMMA SUBUNIT"/>
    <property type="match status" value="1"/>
</dbReference>
<evidence type="ECO:0000313" key="11">
    <source>
        <dbReference type="EMBL" id="OAF70183.1"/>
    </source>
</evidence>
<sequence length="180" mass="20955">MRKQVKNDEKYMKSLGFDVNTNSQIIYTLYSSIMCFAPIMVFSKIYIDVSTFQIIPFCILSTVATYILIKSYKNFKHKLKHDMLTNKSNELESYAMEYILKGVKAQLSKVDLQERLLNYKNATAEKESFNFSIFYVNALYFVVFVFFAFYVFSMLTSPIVTFGLSQICSTMLIYIVTNKS</sequence>
<feature type="transmembrane region" description="Helical" evidence="10">
    <location>
        <begin position="133"/>
        <end position="153"/>
    </location>
</feature>
<accession>A0A177B955</accession>
<evidence type="ECO:0000256" key="6">
    <source>
        <dbReference type="ARBA" id="ARBA00022824"/>
    </source>
</evidence>
<dbReference type="PANTHER" id="PTHR13399:SF2">
    <property type="entry name" value="TRANSLOCON-ASSOCIATED PROTEIN SUBUNIT GAMMA"/>
    <property type="match status" value="1"/>
</dbReference>
<evidence type="ECO:0000256" key="3">
    <source>
        <dbReference type="ARBA" id="ARBA00007990"/>
    </source>
</evidence>
<dbReference type="Pfam" id="PF07074">
    <property type="entry name" value="TRAP-gamma"/>
    <property type="match status" value="1"/>
</dbReference>
<comment type="caution">
    <text evidence="11">The sequence shown here is derived from an EMBL/GenBank/DDBJ whole genome shotgun (WGS) entry which is preliminary data.</text>
</comment>
<keyword evidence="12" id="KW-1185">Reference proteome</keyword>
<evidence type="ECO:0000256" key="8">
    <source>
        <dbReference type="ARBA" id="ARBA00023136"/>
    </source>
</evidence>
<proteinExistence type="inferred from homology"/>
<dbReference type="GO" id="GO:0006614">
    <property type="term" value="P:SRP-dependent cotranslational protein targeting to membrane"/>
    <property type="evidence" value="ECO:0007669"/>
    <property type="project" value="InterPro"/>
</dbReference>
<comment type="function">
    <text evidence="1">TRAP proteins are part of a complex whose function is to bind calcium to the ER membrane and thereby regulate the retention of ER resident proteins.</text>
</comment>
<name>A0A177B955_9BILA</name>
<keyword evidence="6" id="KW-0256">Endoplasmic reticulum</keyword>
<comment type="similarity">
    <text evidence="3">Belongs to the TRAP-gamma family.</text>
</comment>
<evidence type="ECO:0000256" key="4">
    <source>
        <dbReference type="ARBA" id="ARBA00022231"/>
    </source>
</evidence>
<evidence type="ECO:0000256" key="5">
    <source>
        <dbReference type="ARBA" id="ARBA00022692"/>
    </source>
</evidence>
<dbReference type="GO" id="GO:0005789">
    <property type="term" value="C:endoplasmic reticulum membrane"/>
    <property type="evidence" value="ECO:0007669"/>
    <property type="project" value="UniProtKB-SubCell"/>
</dbReference>
<reference evidence="11 12" key="1">
    <citation type="submission" date="2016-04" db="EMBL/GenBank/DDBJ databases">
        <title>The genome of Intoshia linei affirms orthonectids as highly simplified spiralians.</title>
        <authorList>
            <person name="Mikhailov K.V."/>
            <person name="Slusarev G.S."/>
            <person name="Nikitin M.A."/>
            <person name="Logacheva M.D."/>
            <person name="Penin A."/>
            <person name="Aleoshin V."/>
            <person name="Panchin Y.V."/>
        </authorList>
    </citation>
    <scope>NUCLEOTIDE SEQUENCE [LARGE SCALE GENOMIC DNA]</scope>
    <source>
        <strain evidence="11">Intl2013</strain>
        <tissue evidence="11">Whole animal</tissue>
    </source>
</reference>
<keyword evidence="8 10" id="KW-0472">Membrane</keyword>
<feature type="transmembrane region" description="Helical" evidence="10">
    <location>
        <begin position="159"/>
        <end position="177"/>
    </location>
</feature>
<organism evidence="11 12">
    <name type="scientific">Intoshia linei</name>
    <dbReference type="NCBI Taxonomy" id="1819745"/>
    <lineage>
        <taxon>Eukaryota</taxon>
        <taxon>Metazoa</taxon>
        <taxon>Spiralia</taxon>
        <taxon>Lophotrochozoa</taxon>
        <taxon>Mesozoa</taxon>
        <taxon>Orthonectida</taxon>
        <taxon>Rhopaluridae</taxon>
        <taxon>Intoshia</taxon>
    </lineage>
</organism>
<keyword evidence="7 10" id="KW-1133">Transmembrane helix</keyword>
<evidence type="ECO:0000256" key="9">
    <source>
        <dbReference type="ARBA" id="ARBA00030917"/>
    </source>
</evidence>
<feature type="transmembrane region" description="Helical" evidence="10">
    <location>
        <begin position="21"/>
        <end position="43"/>
    </location>
</feature>
<evidence type="ECO:0000256" key="2">
    <source>
        <dbReference type="ARBA" id="ARBA00004477"/>
    </source>
</evidence>
<dbReference type="AlphaFoldDB" id="A0A177B955"/>
<feature type="transmembrane region" description="Helical" evidence="10">
    <location>
        <begin position="49"/>
        <end position="69"/>
    </location>
</feature>
<comment type="subcellular location">
    <subcellularLocation>
        <location evidence="2">Endoplasmic reticulum membrane</location>
        <topology evidence="2">Multi-pass membrane protein</topology>
    </subcellularLocation>
</comment>
<evidence type="ECO:0000256" key="10">
    <source>
        <dbReference type="SAM" id="Phobius"/>
    </source>
</evidence>